<protein>
    <submittedName>
        <fullName evidence="1">Cytosolic protein</fullName>
    </submittedName>
</protein>
<dbReference type="RefSeq" id="WP_104808876.1">
    <property type="nucleotide sequence ID" value="NZ_MQUA01000013.1"/>
</dbReference>
<name>A0A2S7KVF7_9FLAO</name>
<organism evidence="1 2">
    <name type="scientific">Polaribacter filamentus</name>
    <dbReference type="NCBI Taxonomy" id="53483"/>
    <lineage>
        <taxon>Bacteria</taxon>
        <taxon>Pseudomonadati</taxon>
        <taxon>Bacteroidota</taxon>
        <taxon>Flavobacteriia</taxon>
        <taxon>Flavobacteriales</taxon>
        <taxon>Flavobacteriaceae</taxon>
    </lineage>
</organism>
<reference evidence="1 2" key="1">
    <citation type="submission" date="2016-11" db="EMBL/GenBank/DDBJ databases">
        <title>Trade-off between light-utilization and light-protection in marine flavobacteria.</title>
        <authorList>
            <person name="Kumagai Y."/>
        </authorList>
    </citation>
    <scope>NUCLEOTIDE SEQUENCE [LARGE SCALE GENOMIC DNA]</scope>
    <source>
        <strain evidence="1 2">ATCC 700397</strain>
    </source>
</reference>
<dbReference type="NCBIfam" id="TIGR04019">
    <property type="entry name" value="B_thiol_YtxJ"/>
    <property type="match status" value="1"/>
</dbReference>
<dbReference type="Pfam" id="PF11009">
    <property type="entry name" value="BrxC"/>
    <property type="match status" value="1"/>
</dbReference>
<comment type="caution">
    <text evidence="1">The sequence shown here is derived from an EMBL/GenBank/DDBJ whole genome shotgun (WGS) entry which is preliminary data.</text>
</comment>
<keyword evidence="2" id="KW-1185">Reference proteome</keyword>
<dbReference type="OrthoDB" id="677051at2"/>
<accession>A0A2S7KVF7</accession>
<gene>
    <name evidence="1" type="ORF">BST83_05215</name>
</gene>
<evidence type="ECO:0000313" key="2">
    <source>
        <dbReference type="Proteomes" id="UP000239522"/>
    </source>
</evidence>
<dbReference type="EMBL" id="MQUA01000013">
    <property type="protein sequence ID" value="PQB06625.1"/>
    <property type="molecule type" value="Genomic_DNA"/>
</dbReference>
<evidence type="ECO:0000313" key="1">
    <source>
        <dbReference type="EMBL" id="PQB06625.1"/>
    </source>
</evidence>
<dbReference type="Proteomes" id="UP000239522">
    <property type="component" value="Unassembled WGS sequence"/>
</dbReference>
<dbReference type="AlphaFoldDB" id="A0A2S7KVF7"/>
<proteinExistence type="predicted"/>
<dbReference type="SUPFAM" id="SSF52833">
    <property type="entry name" value="Thioredoxin-like"/>
    <property type="match status" value="1"/>
</dbReference>
<dbReference type="InterPro" id="IPR022551">
    <property type="entry name" value="BrxC"/>
</dbReference>
<sequence>MGIFNYIFDAKGDKDSKPEKKSYLNWTPLSSLEQLEEIKQQSKTESVFIFKHSTSCGISSMVLKRFENLFTEEHQYLKVYYLDLLQYRNISDEVGYTFQVVHQSPQLLVIKNEVSVFDASHYDITTMNLARFI</sequence>
<dbReference type="InterPro" id="IPR036249">
    <property type="entry name" value="Thioredoxin-like_sf"/>
</dbReference>
<dbReference type="Gene3D" id="3.40.30.10">
    <property type="entry name" value="Glutaredoxin"/>
    <property type="match status" value="1"/>
</dbReference>